<proteinExistence type="predicted"/>
<feature type="transmembrane region" description="Helical" evidence="1">
    <location>
        <begin position="21"/>
        <end position="49"/>
    </location>
</feature>
<sequence>MPTHRTARPPRSTPARTPVRLTGRAVTLGLTLAVLAGLGWVAGMIYTLIAWPL</sequence>
<name>A0AB39P176_9ACTN</name>
<dbReference type="AlphaFoldDB" id="A0AB39P176"/>
<evidence type="ECO:0000256" key="1">
    <source>
        <dbReference type="SAM" id="Phobius"/>
    </source>
</evidence>
<keyword evidence="1" id="KW-0472">Membrane</keyword>
<dbReference type="GeneID" id="303248943"/>
<gene>
    <name evidence="2" type="primary">mmpA</name>
    <name evidence="2" type="ORF">AB5J48_28510</name>
</gene>
<evidence type="ECO:0000313" key="2">
    <source>
        <dbReference type="EMBL" id="XDQ22883.1"/>
    </source>
</evidence>
<dbReference type="EMBL" id="CP163433">
    <property type="protein sequence ID" value="XDQ22883.1"/>
    <property type="molecule type" value="Genomic_DNA"/>
</dbReference>
<keyword evidence="1" id="KW-1133">Transmembrane helix</keyword>
<dbReference type="NCBIfam" id="NF046122">
    <property type="entry name" value="morpho_MmpA"/>
    <property type="match status" value="1"/>
</dbReference>
<dbReference type="InterPro" id="IPR059130">
    <property type="entry name" value="MmpA_put"/>
</dbReference>
<reference evidence="2" key="1">
    <citation type="submission" date="2024-07" db="EMBL/GenBank/DDBJ databases">
        <authorList>
            <person name="Yu S.T."/>
        </authorList>
    </citation>
    <scope>NUCLEOTIDE SEQUENCE</scope>
    <source>
        <strain evidence="2">R17</strain>
    </source>
</reference>
<protein>
    <submittedName>
        <fullName evidence="2">Morphogenic membrane protein MmpA</fullName>
    </submittedName>
</protein>
<accession>A0AB39P176</accession>
<keyword evidence="1" id="KW-0812">Transmembrane</keyword>
<dbReference type="RefSeq" id="WP_100247871.1">
    <property type="nucleotide sequence ID" value="NZ_CP163433.1"/>
</dbReference>
<organism evidence="2">
    <name type="scientific">Streptomyces sp. R17</name>
    <dbReference type="NCBI Taxonomy" id="3238626"/>
    <lineage>
        <taxon>Bacteria</taxon>
        <taxon>Bacillati</taxon>
        <taxon>Actinomycetota</taxon>
        <taxon>Actinomycetes</taxon>
        <taxon>Kitasatosporales</taxon>
        <taxon>Streptomycetaceae</taxon>
        <taxon>Streptomyces</taxon>
    </lineage>
</organism>